<dbReference type="Proteomes" id="UP001199314">
    <property type="component" value="Unassembled WGS sequence"/>
</dbReference>
<sequence>MNTKAKRIFIAFLIGGSVFAGIMAGFDYIEGLEFKIKRFFFNFFFIGWFLSFIMNTSLKYEKGKNENTSQ</sequence>
<reference evidence="3" key="1">
    <citation type="submission" date="2023-07" db="EMBL/GenBank/DDBJ databases">
        <title>Novel species isolated from saline lakes on Tibetan Plateau.</title>
        <authorList>
            <person name="Lu H."/>
        </authorList>
    </citation>
    <scope>NUCLEOTIDE SEQUENCE [LARGE SCALE GENOMIC DNA]</scope>
    <source>
        <strain evidence="3">CAK8W</strain>
    </source>
</reference>
<keyword evidence="1" id="KW-1133">Transmembrane helix</keyword>
<proteinExistence type="predicted"/>
<organism evidence="2 3">
    <name type="scientific">Psychroflexus longus</name>
    <dbReference type="NCBI Taxonomy" id="2873596"/>
    <lineage>
        <taxon>Bacteria</taxon>
        <taxon>Pseudomonadati</taxon>
        <taxon>Bacteroidota</taxon>
        <taxon>Flavobacteriia</taxon>
        <taxon>Flavobacteriales</taxon>
        <taxon>Flavobacteriaceae</taxon>
        <taxon>Psychroflexus</taxon>
    </lineage>
</organism>
<keyword evidence="3" id="KW-1185">Reference proteome</keyword>
<name>A0ABS7XJ44_9FLAO</name>
<protein>
    <submittedName>
        <fullName evidence="2">Uncharacterized protein</fullName>
    </submittedName>
</protein>
<comment type="caution">
    <text evidence="2">The sequence shown here is derived from an EMBL/GenBank/DDBJ whole genome shotgun (WGS) entry which is preliminary data.</text>
</comment>
<feature type="transmembrane region" description="Helical" evidence="1">
    <location>
        <begin position="39"/>
        <end position="58"/>
    </location>
</feature>
<evidence type="ECO:0000313" key="2">
    <source>
        <dbReference type="EMBL" id="MBZ9778429.1"/>
    </source>
</evidence>
<keyword evidence="1" id="KW-0472">Membrane</keyword>
<accession>A0ABS7XJ44</accession>
<evidence type="ECO:0000313" key="3">
    <source>
        <dbReference type="Proteomes" id="UP001199314"/>
    </source>
</evidence>
<dbReference type="RefSeq" id="WP_224460784.1">
    <property type="nucleotide sequence ID" value="NZ_JAIQZE010000004.1"/>
</dbReference>
<gene>
    <name evidence="2" type="ORF">LB452_05775</name>
</gene>
<keyword evidence="1" id="KW-0812">Transmembrane</keyword>
<dbReference type="EMBL" id="JAIQZE010000004">
    <property type="protein sequence ID" value="MBZ9778429.1"/>
    <property type="molecule type" value="Genomic_DNA"/>
</dbReference>
<evidence type="ECO:0000256" key="1">
    <source>
        <dbReference type="SAM" id="Phobius"/>
    </source>
</evidence>